<accession>A0ABR3PQB9</accession>
<sequence length="498" mass="55083">MECSICSTSFSSRGQPTCASCARAFLYQARLNHLIDLVAKEGCERDVSTVIKPPSQIPAESLTARFELADGAIKQQHVRILNEIDAVQDRHVRIEHQIKRLKHQIEEARTERESRKSALEKSRSELASQMEQFDSRCPQVLGPLQANIKHLHRKLDKIHFRTREGRVKLCQETARLAGLRQRRQKTSGGQVIEEYSIGGVQIPDLRRLHTARPEQITAALANTCRLLSTTCHYLSVRLPAEITQAHANYPHPTIFSIQSSYQGFTLQFPGSAIAPPASSSGGSPTNSQLLEHRSLPKLRLLHLDKPLIRLAREDTTSYKLFVEGVALLAWDVAWLCRTQGLSSVNSWDEVCNLGKNLCLLFRSHAAASDQRAAQRAAGPDRASSLVAPTAFGEMSHAGIVGNIEGPAGIAVMRSWRLSSPHRVIDKLKSHLLAEMSGAEWELIAESEWDVEREDERAVMVGGIRPGDVDDSGAAVRSDESKAVSGWTKLKSRGTDAIL</sequence>
<dbReference type="PANTHER" id="PTHR15157">
    <property type="entry name" value="UV RADIATION RESISTANCE-ASSOCIATED GENE PROTEIN"/>
    <property type="match status" value="1"/>
</dbReference>
<comment type="similarity">
    <text evidence="1">Belongs to the ATG14 family.</text>
</comment>
<dbReference type="GeneID" id="95975474"/>
<keyword evidence="3 4" id="KW-0175">Coiled coil</keyword>
<evidence type="ECO:0000256" key="3">
    <source>
        <dbReference type="ARBA" id="ARBA00023054"/>
    </source>
</evidence>
<dbReference type="PANTHER" id="PTHR15157:SF13">
    <property type="entry name" value="AUTOPHAGY-RELATED PROTEIN 14"/>
    <property type="match status" value="1"/>
</dbReference>
<dbReference type="RefSeq" id="XP_069204515.1">
    <property type="nucleotide sequence ID" value="XM_069341003.1"/>
</dbReference>
<protein>
    <recommendedName>
        <fullName evidence="2">Autophagy-related protein 14</fullName>
    </recommendedName>
</protein>
<keyword evidence="6" id="KW-1185">Reference proteome</keyword>
<evidence type="ECO:0000313" key="6">
    <source>
        <dbReference type="Proteomes" id="UP001562354"/>
    </source>
</evidence>
<feature type="coiled-coil region" evidence="4">
    <location>
        <begin position="84"/>
        <end position="125"/>
    </location>
</feature>
<dbReference type="Pfam" id="PF10186">
    <property type="entry name" value="ATG14"/>
    <property type="match status" value="1"/>
</dbReference>
<organism evidence="5 6">
    <name type="scientific">Neodothiora populina</name>
    <dbReference type="NCBI Taxonomy" id="2781224"/>
    <lineage>
        <taxon>Eukaryota</taxon>
        <taxon>Fungi</taxon>
        <taxon>Dikarya</taxon>
        <taxon>Ascomycota</taxon>
        <taxon>Pezizomycotina</taxon>
        <taxon>Dothideomycetes</taxon>
        <taxon>Dothideomycetidae</taxon>
        <taxon>Dothideales</taxon>
        <taxon>Dothioraceae</taxon>
        <taxon>Neodothiora</taxon>
    </lineage>
</organism>
<evidence type="ECO:0000256" key="1">
    <source>
        <dbReference type="ARBA" id="ARBA00009574"/>
    </source>
</evidence>
<evidence type="ECO:0000256" key="4">
    <source>
        <dbReference type="SAM" id="Coils"/>
    </source>
</evidence>
<name>A0ABR3PQB9_9PEZI</name>
<evidence type="ECO:0000256" key="2">
    <source>
        <dbReference type="ARBA" id="ARBA00013807"/>
    </source>
</evidence>
<proteinExistence type="inferred from homology"/>
<gene>
    <name evidence="5" type="ORF">AAFC00_001771</name>
</gene>
<dbReference type="InterPro" id="IPR018791">
    <property type="entry name" value="UV_resistance/autophagy_Atg14"/>
</dbReference>
<reference evidence="5 6" key="1">
    <citation type="submission" date="2024-07" db="EMBL/GenBank/DDBJ databases">
        <title>Draft sequence of the Neodothiora populina.</title>
        <authorList>
            <person name="Drown D.D."/>
            <person name="Schuette U.S."/>
            <person name="Buechlein A.B."/>
            <person name="Rusch D.R."/>
            <person name="Winton L.W."/>
            <person name="Adams G.A."/>
        </authorList>
    </citation>
    <scope>NUCLEOTIDE SEQUENCE [LARGE SCALE GENOMIC DNA]</scope>
    <source>
        <strain evidence="5 6">CPC 39397</strain>
    </source>
</reference>
<dbReference type="Proteomes" id="UP001562354">
    <property type="component" value="Unassembled WGS sequence"/>
</dbReference>
<evidence type="ECO:0000313" key="5">
    <source>
        <dbReference type="EMBL" id="KAL1311666.1"/>
    </source>
</evidence>
<dbReference type="EMBL" id="JBFMKM010000001">
    <property type="protein sequence ID" value="KAL1311666.1"/>
    <property type="molecule type" value="Genomic_DNA"/>
</dbReference>
<comment type="caution">
    <text evidence="5">The sequence shown here is derived from an EMBL/GenBank/DDBJ whole genome shotgun (WGS) entry which is preliminary data.</text>
</comment>